<dbReference type="Gene3D" id="1.10.520.30">
    <property type="entry name" value="AF1862-like domain"/>
    <property type="match status" value="1"/>
</dbReference>
<comment type="subcellular location">
    <subcellularLocation>
        <location evidence="1">Cytoplasm</location>
    </subcellularLocation>
</comment>
<evidence type="ECO:0000256" key="1">
    <source>
        <dbReference type="ARBA" id="ARBA00004496"/>
    </source>
</evidence>
<organism evidence="6 7">
    <name type="scientific">Caldivirga maquilingensis (strain ATCC 700844 / DSM 13496 / JCM 10307 / IC-167)</name>
    <dbReference type="NCBI Taxonomy" id="397948"/>
    <lineage>
        <taxon>Archaea</taxon>
        <taxon>Thermoproteota</taxon>
        <taxon>Thermoprotei</taxon>
        <taxon>Thermoproteales</taxon>
        <taxon>Thermoproteaceae</taxon>
        <taxon>Caldivirga</taxon>
    </lineage>
</organism>
<dbReference type="Pfam" id="PF09701">
    <property type="entry name" value="Cas_Cmr5"/>
    <property type="match status" value="1"/>
</dbReference>
<evidence type="ECO:0000256" key="3">
    <source>
        <dbReference type="ARBA" id="ARBA00022490"/>
    </source>
</evidence>
<dbReference type="Proteomes" id="UP000001137">
    <property type="component" value="Chromosome"/>
</dbReference>
<gene>
    <name evidence="6" type="ordered locus">Cmaq_1516</name>
</gene>
<comment type="similarity">
    <text evidence="2">Belongs to the CRISPR system Cmr5 family.</text>
</comment>
<evidence type="ECO:0000313" key="6">
    <source>
        <dbReference type="EMBL" id="ABW02340.1"/>
    </source>
</evidence>
<evidence type="ECO:0000256" key="4">
    <source>
        <dbReference type="ARBA" id="ARBA00023118"/>
    </source>
</evidence>
<dbReference type="SUPFAM" id="SSF158568">
    <property type="entry name" value="AF1862-like"/>
    <property type="match status" value="1"/>
</dbReference>
<dbReference type="RefSeq" id="WP_012186559.1">
    <property type="nucleotide sequence ID" value="NC_009954.1"/>
</dbReference>
<dbReference type="KEGG" id="cma:Cmaq_1516"/>
<name>A8M9C1_CALMQ</name>
<dbReference type="InterPro" id="IPR023101">
    <property type="entry name" value="AF1862-like_dom_sf"/>
</dbReference>
<keyword evidence="4" id="KW-0051">Antiviral defense</keyword>
<dbReference type="HOGENOM" id="CLU_140810_0_0_2"/>
<sequence>MSEQVRDKALDLAITCINAVKNLNNNDILKGFRTRCRRELEGIYYNGLTYELAFILAKSSDKNGSGYGKLNNVLNEKDIGKYLSNIKNKISDEAYEVYGACLLWAMRELGLIDGAKDLMDLLNKLNTLGTEVIVTNKILTFADWLKRLAEAMISEVTQ</sequence>
<dbReference type="GO" id="GO:0005737">
    <property type="term" value="C:cytoplasm"/>
    <property type="evidence" value="ECO:0007669"/>
    <property type="project" value="UniProtKB-SubCell"/>
</dbReference>
<dbReference type="AlphaFoldDB" id="A8M9C1"/>
<dbReference type="EMBL" id="CP000852">
    <property type="protein sequence ID" value="ABW02340.1"/>
    <property type="molecule type" value="Genomic_DNA"/>
</dbReference>
<protein>
    <recommendedName>
        <fullName evidence="5">CRISPR type III-B/RAMP module-associated protein Cmr5</fullName>
    </recommendedName>
</protein>
<proteinExistence type="inferred from homology"/>
<dbReference type="GO" id="GO:0051607">
    <property type="term" value="P:defense response to virus"/>
    <property type="evidence" value="ECO:0007669"/>
    <property type="project" value="UniProtKB-KW"/>
</dbReference>
<keyword evidence="3" id="KW-0963">Cytoplasm</keyword>
<dbReference type="STRING" id="397948.Cmaq_1516"/>
<dbReference type="OrthoDB" id="28858at2157"/>
<accession>A8M9C1</accession>
<reference evidence="6 7" key="1">
    <citation type="submission" date="2007-10" db="EMBL/GenBank/DDBJ databases">
        <title>Complete sequence of Caldivirga maquilingensis IC-167.</title>
        <authorList>
            <consortium name="US DOE Joint Genome Institute"/>
            <person name="Copeland A."/>
            <person name="Lucas S."/>
            <person name="Lapidus A."/>
            <person name="Barry K."/>
            <person name="Glavina del Rio T."/>
            <person name="Dalin E."/>
            <person name="Tice H."/>
            <person name="Pitluck S."/>
            <person name="Saunders E."/>
            <person name="Brettin T."/>
            <person name="Bruce D."/>
            <person name="Detter J.C."/>
            <person name="Han C."/>
            <person name="Schmutz J."/>
            <person name="Larimer F."/>
            <person name="Land M."/>
            <person name="Hauser L."/>
            <person name="Kyrpides N."/>
            <person name="Ivanova N."/>
            <person name="Biddle J.F."/>
            <person name="Zhang Z."/>
            <person name="Fitz-Gibbon S.T."/>
            <person name="Lowe T.M."/>
            <person name="Saltikov C."/>
            <person name="House C.H."/>
            <person name="Richardson P."/>
        </authorList>
    </citation>
    <scope>NUCLEOTIDE SEQUENCE [LARGE SCALE GENOMIC DNA]</scope>
    <source>
        <strain evidence="7">ATCC 700844 / DSM 13496 / JCM 10307 / IC-167</strain>
    </source>
</reference>
<dbReference type="NCBIfam" id="TIGR01881">
    <property type="entry name" value="cas_Cmr5"/>
    <property type="match status" value="1"/>
</dbReference>
<evidence type="ECO:0000256" key="5">
    <source>
        <dbReference type="ARBA" id="ARBA00030001"/>
    </source>
</evidence>
<evidence type="ECO:0000313" key="7">
    <source>
        <dbReference type="Proteomes" id="UP000001137"/>
    </source>
</evidence>
<keyword evidence="7" id="KW-1185">Reference proteome</keyword>
<dbReference type="eggNOG" id="arCOG02654">
    <property type="taxonomic scope" value="Archaea"/>
</dbReference>
<dbReference type="GeneID" id="5709365"/>
<dbReference type="InterPro" id="IPR010160">
    <property type="entry name" value="CRISPR-assoc_prot_Cmr5"/>
</dbReference>
<evidence type="ECO:0000256" key="2">
    <source>
        <dbReference type="ARBA" id="ARBA00006161"/>
    </source>
</evidence>